<dbReference type="AlphaFoldDB" id="A0A942U539"/>
<evidence type="ECO:0000313" key="1">
    <source>
        <dbReference type="EMBL" id="MBS4214881.1"/>
    </source>
</evidence>
<proteinExistence type="predicted"/>
<dbReference type="EMBL" id="JAGYPF010000004">
    <property type="protein sequence ID" value="MBS4214881.1"/>
    <property type="molecule type" value="Genomic_DNA"/>
</dbReference>
<dbReference type="RefSeq" id="WP_213119384.1">
    <property type="nucleotide sequence ID" value="NZ_JAGYPF010000004.1"/>
</dbReference>
<keyword evidence="2" id="KW-1185">Reference proteome</keyword>
<organism evidence="1 2">
    <name type="scientific">Neobacillus rhizophilus</name>
    <dbReference type="NCBI Taxonomy" id="2833579"/>
    <lineage>
        <taxon>Bacteria</taxon>
        <taxon>Bacillati</taxon>
        <taxon>Bacillota</taxon>
        <taxon>Bacilli</taxon>
        <taxon>Bacillales</taxon>
        <taxon>Bacillaceae</taxon>
        <taxon>Neobacillus</taxon>
    </lineage>
</organism>
<protein>
    <recommendedName>
        <fullName evidence="3">Spore germination protein</fullName>
    </recommendedName>
</protein>
<sequence length="81" mass="8643">MAISIVIGAINVNHQDTNSDVSVGENQLTGWSAHRKTNNGFAQQSGIITNIQNFNPIIDNDVNDGNMIDPDVIPGAQAQVL</sequence>
<accession>A0A942U539</accession>
<evidence type="ECO:0000313" key="2">
    <source>
        <dbReference type="Proteomes" id="UP000679749"/>
    </source>
</evidence>
<gene>
    <name evidence="1" type="ORF">KHA99_20755</name>
</gene>
<reference evidence="1" key="1">
    <citation type="submission" date="2021-05" db="EMBL/GenBank/DDBJ databases">
        <title>Novel Bacillus species.</title>
        <authorList>
            <person name="Liu G."/>
        </authorList>
    </citation>
    <scope>NUCLEOTIDE SEQUENCE</scope>
    <source>
        <strain evidence="1">FJAT-49825</strain>
    </source>
</reference>
<comment type="caution">
    <text evidence="1">The sequence shown here is derived from an EMBL/GenBank/DDBJ whole genome shotgun (WGS) entry which is preliminary data.</text>
</comment>
<evidence type="ECO:0008006" key="3">
    <source>
        <dbReference type="Google" id="ProtNLM"/>
    </source>
</evidence>
<dbReference type="Proteomes" id="UP000679749">
    <property type="component" value="Unassembled WGS sequence"/>
</dbReference>
<name>A0A942U539_9BACI</name>